<feature type="domain" description="Helitron helicase-like" evidence="4">
    <location>
        <begin position="502"/>
        <end position="679"/>
    </location>
</feature>
<keyword evidence="1" id="KW-0233">DNA recombination</keyword>
<dbReference type="EC" id="5.6.2.3" evidence="1"/>
<comment type="cofactor">
    <cofactor evidence="1">
        <name>Mg(2+)</name>
        <dbReference type="ChEBI" id="CHEBI:18420"/>
    </cofactor>
</comment>
<dbReference type="InterPro" id="IPR010285">
    <property type="entry name" value="DNA_helicase_pif1-like_DEAD"/>
</dbReference>
<evidence type="ECO:0000256" key="1">
    <source>
        <dbReference type="RuleBase" id="RU363044"/>
    </source>
</evidence>
<feature type="compositionally biased region" description="Basic and acidic residues" evidence="2">
    <location>
        <begin position="163"/>
        <end position="175"/>
    </location>
</feature>
<proteinExistence type="inferred from homology"/>
<dbReference type="Pfam" id="PF05970">
    <property type="entry name" value="PIF1"/>
    <property type="match status" value="1"/>
</dbReference>
<reference evidence="6" key="1">
    <citation type="submission" date="2022-11" db="EMBL/GenBank/DDBJ databases">
        <authorList>
            <person name="Kikuchi T."/>
        </authorList>
    </citation>
    <scope>NUCLEOTIDE SEQUENCE</scope>
    <source>
        <strain evidence="6">PS1010</strain>
    </source>
</reference>
<evidence type="ECO:0000313" key="6">
    <source>
        <dbReference type="EMBL" id="CAI5440372.1"/>
    </source>
</evidence>
<dbReference type="CDD" id="cd18809">
    <property type="entry name" value="SF1_C_RecD"/>
    <property type="match status" value="1"/>
</dbReference>
<evidence type="ECO:0000313" key="7">
    <source>
        <dbReference type="Proteomes" id="UP001152747"/>
    </source>
</evidence>
<evidence type="ECO:0000259" key="4">
    <source>
        <dbReference type="Pfam" id="PF14214"/>
    </source>
</evidence>
<sequence>MSQENIVVDVENDENMQDLQEMAHAKNSKNKTNFRKKMKKAAEVERKRNERKKHDAISSKSLKTATVTENNNNIGEEESEIGETDESGEISRATKNKGKTPTTKKHESRVKKNMKKIGDAVRKKNARANENEKQRETRLNKVAMTTASKRQDETSKRQKRARKQTDDKTGPSDKIRRLRAYSTSSENSSESDQASRIPALRQNKSKFGIAATGVNIDAHYSGKMDQKCEYCGALYFSDECTLKGTYSKCCMLGKVKLNHFDKFPKDLKKLYTSNDPESINFREHTRNYNNSLAMGSMKAQVEVPKGRGPYCYRIHGQVYHFVGSLHPAVGEKHNFAQVFIMDTGLAAEELAGRPINNDCTENMFKKLIEILEKINPFVHSFKTMREVEKEEQLAAAREGRPEKEVKMTFRVRGEDDHRRYQLPTSTEVAVVFVGDEDNIPGERRITVQQRGGQLVSFRDTDKETDPMVYPLIFPDGKYGWYPGIKYTESRGKRVRVSTREFYSYLFHRRDQFSPLFFSAKLFQQFVVDVWTKIEQGRLNYIRFNQDRLRIETLKGLQDYVAGQEDGAVGTRIVLPASHTGSPRDMVAQYQDAMAVVARYGKPDFFITMTCNPAWKEIQENLEPGQIASDRPDLVARVFQLKLGELKDQLFKKEVFGKVAAHISVIEFQKRGLPHVHILIIMHKESKPRTARDVDKLVSAEIPDPIAEPRLHELVTKMMMHRPCGVHNINSPCMRNGKCDKNFPKENRDCTSMEVDGFPLLRRRKDGRTVMINKVALDNRHVVAYNKYLTLLLECHINVEICGAISAVKYLYKYVYKGTTRASIRIQTTSSGVPNPVEDEIDKYLDTRYVCAPEAMHHILGYPMTDRSVSVEQLKVHLPGCQGIVFRKGDEVQATTNGELRKTTLTGWFEANKKCQEAALPDGTLPQPMRDTRDLFYYQMPEYFIFDPKHGWKERRNCRFAIGRMHFVSPRDRERFALRQLLLYTKGATCFDDLLTVSGTKYDTFIEAAKMSGYLEDDLIHEQSMQEASTFHSAAQLRGFFATLICFGNITDVEKLWNKFLDDLCEDYIHQKKSRSDAESLTYFDILDRLDAMKVDFRIYLDLPYQRVLINGPQIDYDLCRRVGEDMRKTMSVEQEKVLGTILIALSGCGGLFFVDGPGGSGKTYLYNCLANIVQGEKKKILTIAWTGIAAALLPNGRTVASIFKLDVTNGCKMSRLNPRSAEAKRLSEIDLILWDEAPMSPKSALESVDRFFRDVMEYDFPFGGKTIVLGGDFRQVLPVMDKGGVDEQVANCIKKSELWSKFECMRLTANMRLTDGDSTWKDDLMKIGDGDVGAPLTGEMDVPLEFQSGDLVSNIFGGFLGGSDIDELSKVAILTPKNKEALEMNLRILDQLPGNSKSFKSLDVIVRKEGETDASCQYYTTEFLNRMTPSGMPPHDLQLKKGAIIMLLRNLDVKNSLCNGSRFVVENMGERVLQCKFVCGARKGESVLLPRIKLNYEQNLPFVLSRLQFPVRLSFAMTINKSQGQTFNKIGLQLDEHIFSHGQLYVALSRTRTKDGIFIESSSKKMHNIVCKDVLN</sequence>
<feature type="compositionally biased region" description="Basic residues" evidence="2">
    <location>
        <begin position="26"/>
        <end position="39"/>
    </location>
</feature>
<dbReference type="GO" id="GO:0006281">
    <property type="term" value="P:DNA repair"/>
    <property type="evidence" value="ECO:0007669"/>
    <property type="project" value="UniProtKB-KW"/>
</dbReference>
<dbReference type="Pfam" id="PF21530">
    <property type="entry name" value="Pif1_2B_dom"/>
    <property type="match status" value="1"/>
</dbReference>
<dbReference type="GO" id="GO:0005524">
    <property type="term" value="F:ATP binding"/>
    <property type="evidence" value="ECO:0007669"/>
    <property type="project" value="UniProtKB-KW"/>
</dbReference>
<keyword evidence="1" id="KW-0347">Helicase</keyword>
<keyword evidence="1" id="KW-0378">Hydrolase</keyword>
<protein>
    <recommendedName>
        <fullName evidence="1">ATP-dependent DNA helicase</fullName>
        <ecNumber evidence="1">5.6.2.3</ecNumber>
    </recommendedName>
</protein>
<dbReference type="InterPro" id="IPR027417">
    <property type="entry name" value="P-loop_NTPase"/>
</dbReference>
<feature type="domain" description="DNA helicase Pif1-like 2B" evidence="5">
    <location>
        <begin position="1422"/>
        <end position="1466"/>
    </location>
</feature>
<feature type="region of interest" description="Disordered" evidence="2">
    <location>
        <begin position="23"/>
        <end position="199"/>
    </location>
</feature>
<feature type="compositionally biased region" description="Basic residues" evidence="2">
    <location>
        <begin position="94"/>
        <end position="115"/>
    </location>
</feature>
<dbReference type="GO" id="GO:0016787">
    <property type="term" value="F:hydrolase activity"/>
    <property type="evidence" value="ECO:0007669"/>
    <property type="project" value="UniProtKB-KW"/>
</dbReference>
<keyword evidence="1" id="KW-0067">ATP-binding</keyword>
<dbReference type="OrthoDB" id="5864836at2759"/>
<feature type="compositionally biased region" description="Low complexity" evidence="2">
    <location>
        <begin position="182"/>
        <end position="191"/>
    </location>
</feature>
<dbReference type="Pfam" id="PF14214">
    <property type="entry name" value="Helitron_like_N"/>
    <property type="match status" value="1"/>
</dbReference>
<dbReference type="Gene3D" id="3.40.50.300">
    <property type="entry name" value="P-loop containing nucleotide triphosphate hydrolases"/>
    <property type="match status" value="1"/>
</dbReference>
<evidence type="ECO:0000259" key="3">
    <source>
        <dbReference type="Pfam" id="PF05970"/>
    </source>
</evidence>
<dbReference type="GO" id="GO:0043139">
    <property type="term" value="F:5'-3' DNA helicase activity"/>
    <property type="evidence" value="ECO:0007669"/>
    <property type="project" value="UniProtKB-EC"/>
</dbReference>
<dbReference type="Proteomes" id="UP001152747">
    <property type="component" value="Unassembled WGS sequence"/>
</dbReference>
<accession>A0A9P1I6B6</accession>
<evidence type="ECO:0000256" key="2">
    <source>
        <dbReference type="SAM" id="MobiDB-lite"/>
    </source>
</evidence>
<dbReference type="PANTHER" id="PTHR10492:SF57">
    <property type="entry name" value="ATP-DEPENDENT DNA HELICASE"/>
    <property type="match status" value="1"/>
</dbReference>
<feature type="compositionally biased region" description="Acidic residues" evidence="2">
    <location>
        <begin position="75"/>
        <end position="88"/>
    </location>
</feature>
<dbReference type="InterPro" id="IPR025476">
    <property type="entry name" value="Helitron_helicase-like"/>
</dbReference>
<keyword evidence="1" id="KW-0227">DNA damage</keyword>
<feature type="domain" description="DNA helicase Pif1-like DEAD-box helicase" evidence="3">
    <location>
        <begin position="1130"/>
        <end position="1319"/>
    </location>
</feature>
<comment type="caution">
    <text evidence="6">The sequence shown here is derived from an EMBL/GenBank/DDBJ whole genome shotgun (WGS) entry which is preliminary data.</text>
</comment>
<organism evidence="6 7">
    <name type="scientific">Caenorhabditis angaria</name>
    <dbReference type="NCBI Taxonomy" id="860376"/>
    <lineage>
        <taxon>Eukaryota</taxon>
        <taxon>Metazoa</taxon>
        <taxon>Ecdysozoa</taxon>
        <taxon>Nematoda</taxon>
        <taxon>Chromadorea</taxon>
        <taxon>Rhabditida</taxon>
        <taxon>Rhabditina</taxon>
        <taxon>Rhabditomorpha</taxon>
        <taxon>Rhabditoidea</taxon>
        <taxon>Rhabditidae</taxon>
        <taxon>Peloderinae</taxon>
        <taxon>Caenorhabditis</taxon>
    </lineage>
</organism>
<dbReference type="SUPFAM" id="SSF52540">
    <property type="entry name" value="P-loop containing nucleoside triphosphate hydrolases"/>
    <property type="match status" value="2"/>
</dbReference>
<comment type="catalytic activity">
    <reaction evidence="1">
        <text>ATP + H2O = ADP + phosphate + H(+)</text>
        <dbReference type="Rhea" id="RHEA:13065"/>
        <dbReference type="ChEBI" id="CHEBI:15377"/>
        <dbReference type="ChEBI" id="CHEBI:15378"/>
        <dbReference type="ChEBI" id="CHEBI:30616"/>
        <dbReference type="ChEBI" id="CHEBI:43474"/>
        <dbReference type="ChEBI" id="CHEBI:456216"/>
        <dbReference type="EC" id="5.6.2.3"/>
    </reaction>
</comment>
<dbReference type="GO" id="GO:0006310">
    <property type="term" value="P:DNA recombination"/>
    <property type="evidence" value="ECO:0007669"/>
    <property type="project" value="UniProtKB-KW"/>
</dbReference>
<dbReference type="InterPro" id="IPR049163">
    <property type="entry name" value="Pif1-like_2B_dom"/>
</dbReference>
<dbReference type="EMBL" id="CANHGI010000001">
    <property type="protein sequence ID" value="CAI5440372.1"/>
    <property type="molecule type" value="Genomic_DNA"/>
</dbReference>
<comment type="similarity">
    <text evidence="1">Belongs to the helicase family.</text>
</comment>
<keyword evidence="1" id="KW-0234">DNA repair</keyword>
<feature type="compositionally biased region" description="Basic and acidic residues" evidence="2">
    <location>
        <begin position="40"/>
        <end position="57"/>
    </location>
</feature>
<gene>
    <name evidence="6" type="ORF">CAMP_LOCUS3009</name>
</gene>
<keyword evidence="1" id="KW-0547">Nucleotide-binding</keyword>
<name>A0A9P1I6B6_9PELO</name>
<evidence type="ECO:0000259" key="5">
    <source>
        <dbReference type="Pfam" id="PF21530"/>
    </source>
</evidence>
<dbReference type="PANTHER" id="PTHR10492">
    <property type="match status" value="1"/>
</dbReference>
<keyword evidence="7" id="KW-1185">Reference proteome</keyword>
<dbReference type="GO" id="GO:0000723">
    <property type="term" value="P:telomere maintenance"/>
    <property type="evidence" value="ECO:0007669"/>
    <property type="project" value="InterPro"/>
</dbReference>
<feature type="compositionally biased region" description="Polar residues" evidence="2">
    <location>
        <begin position="58"/>
        <end position="68"/>
    </location>
</feature>
<feature type="compositionally biased region" description="Basic and acidic residues" evidence="2">
    <location>
        <begin position="116"/>
        <end position="139"/>
    </location>
</feature>